<dbReference type="Pfam" id="PF00534">
    <property type="entry name" value="Glycos_transf_1"/>
    <property type="match status" value="1"/>
</dbReference>
<dbReference type="PANTHER" id="PTHR46401:SF2">
    <property type="entry name" value="GLYCOSYLTRANSFERASE WBBK-RELATED"/>
    <property type="match status" value="1"/>
</dbReference>
<dbReference type="Proteomes" id="UP000184609">
    <property type="component" value="Unassembled WGS sequence"/>
</dbReference>
<keyword evidence="4" id="KW-1185">Reference proteome</keyword>
<gene>
    <name evidence="3" type="ORF">SAMN04488108_0121</name>
</gene>
<dbReference type="GO" id="GO:0016757">
    <property type="term" value="F:glycosyltransferase activity"/>
    <property type="evidence" value="ECO:0007669"/>
    <property type="project" value="InterPro"/>
</dbReference>
<keyword evidence="1 3" id="KW-0808">Transferase</keyword>
<dbReference type="AlphaFoldDB" id="A0A1M7Z3S8"/>
<dbReference type="STRING" id="1073327.SAMN04488108_0121"/>
<organism evidence="3 4">
    <name type="scientific">Algoriphagus zhangzhouensis</name>
    <dbReference type="NCBI Taxonomy" id="1073327"/>
    <lineage>
        <taxon>Bacteria</taxon>
        <taxon>Pseudomonadati</taxon>
        <taxon>Bacteroidota</taxon>
        <taxon>Cytophagia</taxon>
        <taxon>Cytophagales</taxon>
        <taxon>Cyclobacteriaceae</taxon>
        <taxon>Algoriphagus</taxon>
    </lineage>
</organism>
<dbReference type="EMBL" id="FRXN01000001">
    <property type="protein sequence ID" value="SHO59485.1"/>
    <property type="molecule type" value="Genomic_DNA"/>
</dbReference>
<evidence type="ECO:0000313" key="3">
    <source>
        <dbReference type="EMBL" id="SHO59485.1"/>
    </source>
</evidence>
<feature type="domain" description="Glycosyl transferase family 1" evidence="2">
    <location>
        <begin position="193"/>
        <end position="345"/>
    </location>
</feature>
<evidence type="ECO:0000259" key="2">
    <source>
        <dbReference type="Pfam" id="PF00534"/>
    </source>
</evidence>
<protein>
    <submittedName>
        <fullName evidence="3">Glycosyltransferase involved in cell wall bisynthesis</fullName>
    </submittedName>
</protein>
<evidence type="ECO:0000313" key="4">
    <source>
        <dbReference type="Proteomes" id="UP000184609"/>
    </source>
</evidence>
<dbReference type="SUPFAM" id="SSF53756">
    <property type="entry name" value="UDP-Glycosyltransferase/glycogen phosphorylase"/>
    <property type="match status" value="1"/>
</dbReference>
<evidence type="ECO:0000256" key="1">
    <source>
        <dbReference type="ARBA" id="ARBA00022679"/>
    </source>
</evidence>
<dbReference type="GO" id="GO:0009103">
    <property type="term" value="P:lipopolysaccharide biosynthetic process"/>
    <property type="evidence" value="ECO:0007669"/>
    <property type="project" value="TreeGrafter"/>
</dbReference>
<reference evidence="4" key="1">
    <citation type="submission" date="2016-12" db="EMBL/GenBank/DDBJ databases">
        <authorList>
            <person name="Varghese N."/>
            <person name="Submissions S."/>
        </authorList>
    </citation>
    <scope>NUCLEOTIDE SEQUENCE [LARGE SCALE GENOMIC DNA]</scope>
    <source>
        <strain evidence="4">DSM 25035</strain>
    </source>
</reference>
<dbReference type="Gene3D" id="3.40.50.2000">
    <property type="entry name" value="Glycogen Phosphorylase B"/>
    <property type="match status" value="2"/>
</dbReference>
<name>A0A1M7Z3S8_9BACT</name>
<sequence>MNPVRIHFDNQTFRLQRYGGISKYFVRLAKELKGLGQNPKILGGFYINNYLRDIDPSLRTGTHMVSFPKRSIRVLRDLGNVINSGYQLVNPPNIIHETYFSDKPFLKGNQARVVTEYDALHELFPELFPSSYLKTKEKQAAFDRSDLVISISHHTKSDMLNFFNIDEKKIKVTHLAADEPLPDSLIITPPMQRRPFFLYVGIRLKHKNFEGFVKAFSQSEKLMKNFDIVAFCPQGFSRKELDSFQALGFEKDQIRWEAGDDNKLAGFYKAAYAFVYPSLYEGFGIPPLEAMGYNCPVVCSNTSSLPEVVGESALTFNPNNLEEIQTQLEKIGESESVREEYILKGNERFQQFSWERTSIETLQLYRQLL</sequence>
<proteinExistence type="predicted"/>
<dbReference type="CDD" id="cd03809">
    <property type="entry name" value="GT4_MtfB-like"/>
    <property type="match status" value="1"/>
</dbReference>
<dbReference type="InterPro" id="IPR001296">
    <property type="entry name" value="Glyco_trans_1"/>
</dbReference>
<accession>A0A1M7Z3S8</accession>
<dbReference type="PANTHER" id="PTHR46401">
    <property type="entry name" value="GLYCOSYLTRANSFERASE WBBK-RELATED"/>
    <property type="match status" value="1"/>
</dbReference>